<feature type="transmembrane region" description="Helical" evidence="9">
    <location>
        <begin position="58"/>
        <end position="76"/>
    </location>
</feature>
<keyword evidence="5 9" id="KW-0812">Transmembrane</keyword>
<feature type="transmembrane region" description="Helical" evidence="9">
    <location>
        <begin position="140"/>
        <end position="163"/>
    </location>
</feature>
<keyword evidence="7 9" id="KW-0472">Membrane</keyword>
<protein>
    <submittedName>
        <fullName evidence="10">Iron ABC transporter permease</fullName>
    </submittedName>
</protein>
<feature type="transmembrane region" description="Helical" evidence="9">
    <location>
        <begin position="232"/>
        <end position="258"/>
    </location>
</feature>
<dbReference type="GO" id="GO:0033214">
    <property type="term" value="P:siderophore-iron import into cell"/>
    <property type="evidence" value="ECO:0007669"/>
    <property type="project" value="TreeGrafter"/>
</dbReference>
<feature type="transmembrane region" description="Helical" evidence="9">
    <location>
        <begin position="113"/>
        <end position="133"/>
    </location>
</feature>
<evidence type="ECO:0000256" key="1">
    <source>
        <dbReference type="ARBA" id="ARBA00004651"/>
    </source>
</evidence>
<feature type="transmembrane region" description="Helical" evidence="9">
    <location>
        <begin position="304"/>
        <end position="321"/>
    </location>
</feature>
<dbReference type="RefSeq" id="WP_124799868.1">
    <property type="nucleotide sequence ID" value="NZ_CP034170.1"/>
</dbReference>
<dbReference type="KEGG" id="nak:EH165_13240"/>
<evidence type="ECO:0000256" key="8">
    <source>
        <dbReference type="SAM" id="MobiDB-lite"/>
    </source>
</evidence>
<accession>A0A3G8ZWZ8</accession>
<feature type="transmembrane region" description="Helical" evidence="9">
    <location>
        <begin position="88"/>
        <end position="107"/>
    </location>
</feature>
<dbReference type="AlphaFoldDB" id="A0A3G8ZWZ8"/>
<comment type="subcellular location">
    <subcellularLocation>
        <location evidence="1">Cell membrane</location>
        <topology evidence="1">Multi-pass membrane protein</topology>
    </subcellularLocation>
</comment>
<evidence type="ECO:0000256" key="5">
    <source>
        <dbReference type="ARBA" id="ARBA00022692"/>
    </source>
</evidence>
<reference evidence="10 11" key="1">
    <citation type="submission" date="2018-11" db="EMBL/GenBank/DDBJ databases">
        <authorList>
            <person name="Da X."/>
        </authorList>
    </citation>
    <scope>NUCLEOTIDE SEQUENCE [LARGE SCALE GENOMIC DNA]</scope>
    <source>
        <strain evidence="10 11">S14-144</strain>
    </source>
</reference>
<keyword evidence="6 9" id="KW-1133">Transmembrane helix</keyword>
<dbReference type="PANTHER" id="PTHR30472">
    <property type="entry name" value="FERRIC ENTEROBACTIN TRANSPORT SYSTEM PERMEASE PROTEIN"/>
    <property type="match status" value="1"/>
</dbReference>
<dbReference type="InterPro" id="IPR000522">
    <property type="entry name" value="ABC_transptr_permease_BtuC"/>
</dbReference>
<name>A0A3G8ZWZ8_9ACTN</name>
<keyword evidence="11" id="KW-1185">Reference proteome</keyword>
<dbReference type="GO" id="GO:0005886">
    <property type="term" value="C:plasma membrane"/>
    <property type="evidence" value="ECO:0007669"/>
    <property type="project" value="UniProtKB-SubCell"/>
</dbReference>
<dbReference type="GO" id="GO:0022857">
    <property type="term" value="F:transmembrane transporter activity"/>
    <property type="evidence" value="ECO:0007669"/>
    <property type="project" value="InterPro"/>
</dbReference>
<feature type="transmembrane region" description="Helical" evidence="9">
    <location>
        <begin position="192"/>
        <end position="212"/>
    </location>
</feature>
<evidence type="ECO:0000313" key="11">
    <source>
        <dbReference type="Proteomes" id="UP000268084"/>
    </source>
</evidence>
<feature type="compositionally biased region" description="Polar residues" evidence="8">
    <location>
        <begin position="332"/>
        <end position="343"/>
    </location>
</feature>
<dbReference type="SUPFAM" id="SSF81345">
    <property type="entry name" value="ABC transporter involved in vitamin B12 uptake, BtuC"/>
    <property type="match status" value="1"/>
</dbReference>
<gene>
    <name evidence="10" type="ORF">EH165_13240</name>
</gene>
<organism evidence="10 11">
    <name type="scientific">Nakamurella antarctica</name>
    <dbReference type="NCBI Taxonomy" id="1902245"/>
    <lineage>
        <taxon>Bacteria</taxon>
        <taxon>Bacillati</taxon>
        <taxon>Actinomycetota</taxon>
        <taxon>Actinomycetes</taxon>
        <taxon>Nakamurellales</taxon>
        <taxon>Nakamurellaceae</taxon>
        <taxon>Nakamurella</taxon>
    </lineage>
</organism>
<dbReference type="OrthoDB" id="2574111at2"/>
<dbReference type="Gene3D" id="1.10.3470.10">
    <property type="entry name" value="ABC transporter involved in vitamin B12 uptake, BtuC"/>
    <property type="match status" value="1"/>
</dbReference>
<evidence type="ECO:0000313" key="10">
    <source>
        <dbReference type="EMBL" id="AZI58964.1"/>
    </source>
</evidence>
<dbReference type="Pfam" id="PF01032">
    <property type="entry name" value="FecCD"/>
    <property type="match status" value="1"/>
</dbReference>
<dbReference type="CDD" id="cd06550">
    <property type="entry name" value="TM_ABC_iron-siderophores_like"/>
    <property type="match status" value="1"/>
</dbReference>
<evidence type="ECO:0000256" key="4">
    <source>
        <dbReference type="ARBA" id="ARBA00022475"/>
    </source>
</evidence>
<evidence type="ECO:0000256" key="6">
    <source>
        <dbReference type="ARBA" id="ARBA00022989"/>
    </source>
</evidence>
<feature type="region of interest" description="Disordered" evidence="8">
    <location>
        <begin position="327"/>
        <end position="352"/>
    </location>
</feature>
<comment type="similarity">
    <text evidence="2">Belongs to the binding-protein-dependent transport system permease family. FecCD subfamily.</text>
</comment>
<sequence>MTYRRWAVIGMAIALMAVSVAALCIGNPMLAPTSLFSVLGQPDSLEYVVLFELRLPRLLLGAAAGAAFAVAGLLLQESLRNPLAVPELLGVAPGAALVVATIVVLGIPVPTAWLPVLSLIGALSGGILTLSIARRMTTPTAVLLGGSAVSAALGALVVAVVAMGEQLQIQTLLRYLSGSLAGLTWPQVSPSLIWLLCLIPLTVLAVPALGVLRLGEEVAASLGIKVSRTRLLILFLAALLVAIPVSVCGPIAWVGFLAPHLARRLFPLASAKVWIPMSALAGAVFTTTADLAARTVFTPLETPVGGWTAIIGVSVGAVLLGRRRRNARHSSAGRTSADKQQAVTPAIDGPGR</sequence>
<evidence type="ECO:0000256" key="9">
    <source>
        <dbReference type="SAM" id="Phobius"/>
    </source>
</evidence>
<dbReference type="InterPro" id="IPR037294">
    <property type="entry name" value="ABC_BtuC-like"/>
</dbReference>
<evidence type="ECO:0000256" key="2">
    <source>
        <dbReference type="ARBA" id="ARBA00007935"/>
    </source>
</evidence>
<reference evidence="10 11" key="2">
    <citation type="submission" date="2018-12" db="EMBL/GenBank/DDBJ databases">
        <title>Nakamurella antarcticus sp. nov., isolated from Antarctica South Shetland Islands soil.</title>
        <authorList>
            <person name="Peng F."/>
        </authorList>
    </citation>
    <scope>NUCLEOTIDE SEQUENCE [LARGE SCALE GENOMIC DNA]</scope>
    <source>
        <strain evidence="10 11">S14-144</strain>
    </source>
</reference>
<dbReference type="Proteomes" id="UP000268084">
    <property type="component" value="Chromosome"/>
</dbReference>
<evidence type="ECO:0000256" key="3">
    <source>
        <dbReference type="ARBA" id="ARBA00022448"/>
    </source>
</evidence>
<dbReference type="PANTHER" id="PTHR30472:SF37">
    <property type="entry name" value="FE(3+) DICITRATE TRANSPORT SYSTEM PERMEASE PROTEIN FECD-RELATED"/>
    <property type="match status" value="1"/>
</dbReference>
<evidence type="ECO:0000256" key="7">
    <source>
        <dbReference type="ARBA" id="ARBA00023136"/>
    </source>
</evidence>
<proteinExistence type="inferred from homology"/>
<dbReference type="EMBL" id="CP034170">
    <property type="protein sequence ID" value="AZI58964.1"/>
    <property type="molecule type" value="Genomic_DNA"/>
</dbReference>
<keyword evidence="4" id="KW-1003">Cell membrane</keyword>
<keyword evidence="3" id="KW-0813">Transport</keyword>